<evidence type="ECO:0000313" key="1">
    <source>
        <dbReference type="EMBL" id="QHU35917.1"/>
    </source>
</evidence>
<sequence>MELPDMLSLLTIEQRRNVQNDLEKTLVEKLNNMNCMICLGDINIPVILSKDIYCQDCGDRSNAIACLHCVREWLQLNTVTQNRSSVKHLICDKIIDTYYLNASSSYKVDEKLIDMLDKYKPGNFTCKCGLQGSRRELRNHTKSAECALGIWKCPCCNFRGKSSEYIRHTQKCMYINNMPNIY</sequence>
<reference evidence="1" key="1">
    <citation type="journal article" date="2020" name="Nature">
        <title>Giant virus diversity and host interactions through global metagenomics.</title>
        <authorList>
            <person name="Schulz F."/>
            <person name="Roux S."/>
            <person name="Paez-Espino D."/>
            <person name="Jungbluth S."/>
            <person name="Walsh D.A."/>
            <person name="Denef V.J."/>
            <person name="McMahon K.D."/>
            <person name="Konstantinidis K.T."/>
            <person name="Eloe-Fadrosh E.A."/>
            <person name="Kyrpides N.C."/>
            <person name="Woyke T."/>
        </authorList>
    </citation>
    <scope>NUCLEOTIDE SEQUENCE</scope>
    <source>
        <strain evidence="1">GVMAG-S-1035085-51</strain>
    </source>
</reference>
<protein>
    <submittedName>
        <fullName evidence="1">Uncharacterized protein</fullName>
    </submittedName>
</protein>
<dbReference type="AlphaFoldDB" id="A0A6C0LZ23"/>
<accession>A0A6C0LZ23</accession>
<dbReference type="EMBL" id="MN740615">
    <property type="protein sequence ID" value="QHU35917.1"/>
    <property type="molecule type" value="Genomic_DNA"/>
</dbReference>
<organism evidence="1">
    <name type="scientific">viral metagenome</name>
    <dbReference type="NCBI Taxonomy" id="1070528"/>
    <lineage>
        <taxon>unclassified sequences</taxon>
        <taxon>metagenomes</taxon>
        <taxon>organismal metagenomes</taxon>
    </lineage>
</organism>
<proteinExistence type="predicted"/>
<name>A0A6C0LZ23_9ZZZZ</name>